<evidence type="ECO:0000313" key="1">
    <source>
        <dbReference type="EMBL" id="RPA24333.1"/>
    </source>
</evidence>
<gene>
    <name evidence="1" type="ORF">EGT70_14365</name>
</gene>
<reference evidence="2" key="1">
    <citation type="submission" date="2018-10" db="EMBL/GenBank/DDBJ databases">
        <title>FDA dAtabase for Regulatory Grade micrObial Sequences (FDA-ARGOS): Supporting development and validation of Infectious Disease Dx tests.</title>
        <authorList>
            <person name="Minogue T."/>
            <person name="Wolcott M."/>
            <person name="Wasieloski L."/>
            <person name="Aguilar W."/>
            <person name="Moore D."/>
            <person name="Jaissle J."/>
            <person name="Tallon L."/>
            <person name="Sadzewicz L."/>
            <person name="Zhao X."/>
            <person name="Vavikolanu K."/>
            <person name="Mehta A."/>
            <person name="Aluvathingal J."/>
            <person name="Nadendla S."/>
            <person name="Yan Y."/>
            <person name="Sichtig H."/>
        </authorList>
    </citation>
    <scope>NUCLEOTIDE SEQUENCE [LARGE SCALE GENOMIC DNA]</scope>
    <source>
        <strain evidence="2">FDAARGOS_588</strain>
    </source>
</reference>
<dbReference type="EMBL" id="RKJW01000002">
    <property type="protein sequence ID" value="RPA24333.1"/>
    <property type="molecule type" value="Genomic_DNA"/>
</dbReference>
<protein>
    <submittedName>
        <fullName evidence="1">Uncharacterized protein</fullName>
    </submittedName>
</protein>
<proteinExistence type="predicted"/>
<dbReference type="KEGG" id="bmai:DM57_15645"/>
<dbReference type="AlphaFoldDB" id="A0AAX1X1H4"/>
<comment type="caution">
    <text evidence="1">The sequence shown here is derived from an EMBL/GenBank/DDBJ whole genome shotgun (WGS) entry which is preliminary data.</text>
</comment>
<evidence type="ECO:0000313" key="2">
    <source>
        <dbReference type="Proteomes" id="UP000269379"/>
    </source>
</evidence>
<accession>A0AAX1X1H4</accession>
<sequence length="114" mass="12446">MTLLCRRAVDVPRGLAVQSRCDALIEASRRIGRNGARPFAERPGMGARRGHFSIAALPHRRTPKAALQSTGERRCHPTEAGCAKPANMTVWRVPPIVFGTRREGRELAGSCFVA</sequence>
<dbReference type="Proteomes" id="UP000269379">
    <property type="component" value="Chromosome 1"/>
</dbReference>
<name>A0AAX1X1H4_BURML</name>
<organism evidence="1 2">
    <name type="scientific">Burkholderia mallei</name>
    <name type="common">Pseudomonas mallei</name>
    <dbReference type="NCBI Taxonomy" id="13373"/>
    <lineage>
        <taxon>Bacteria</taxon>
        <taxon>Pseudomonadati</taxon>
        <taxon>Pseudomonadota</taxon>
        <taxon>Betaproteobacteria</taxon>
        <taxon>Burkholderiales</taxon>
        <taxon>Burkholderiaceae</taxon>
        <taxon>Burkholderia</taxon>
        <taxon>pseudomallei group</taxon>
    </lineage>
</organism>